<organism evidence="3 4">
    <name type="scientific">Tanacetum coccineum</name>
    <dbReference type="NCBI Taxonomy" id="301880"/>
    <lineage>
        <taxon>Eukaryota</taxon>
        <taxon>Viridiplantae</taxon>
        <taxon>Streptophyta</taxon>
        <taxon>Embryophyta</taxon>
        <taxon>Tracheophyta</taxon>
        <taxon>Spermatophyta</taxon>
        <taxon>Magnoliopsida</taxon>
        <taxon>eudicotyledons</taxon>
        <taxon>Gunneridae</taxon>
        <taxon>Pentapetalae</taxon>
        <taxon>asterids</taxon>
        <taxon>campanulids</taxon>
        <taxon>Asterales</taxon>
        <taxon>Asteraceae</taxon>
        <taxon>Asteroideae</taxon>
        <taxon>Anthemideae</taxon>
        <taxon>Anthemidinae</taxon>
        <taxon>Tanacetum</taxon>
    </lineage>
</organism>
<dbReference type="InterPro" id="IPR036691">
    <property type="entry name" value="Endo/exonu/phosph_ase_sf"/>
</dbReference>
<sequence length="719" mass="83302">MIKYFKDQWEIDRLKETEEINEDIEDVIDVTPGMATKVSIEEMEDLKIGMWNIRSMNQQKKQKKVLKFIKEENINGCGIVETHIKPTQLSKVDAIAFGGWDWVSNSVHSNSGCRIMIKSPSKPETSILKKLDRVMVNSEFIDKFGDVHACFHPFLISNHNPMVLHIPNTLEKKRNLSSYRMYKLVQKMKRMKVPLNNLAWKKGNLFLHVKKIEEDLKSVQVEVEANPNCKVVKEKLSKILQEYNEAINDEEKRLAQKAKVKWLSEGDKNTKYFHNVIKSRMHTNRIKGVCDEQGNLYEEESVADQFFKHFEKFLGNNGEIEQIDSPEGLFLNKLSKTEVDLMVRDITDKEIKEAKFVQEFFKSNKLLEESAFVPGRLIQDNLLITQGLLKGYNRKSRLKRCALKIDIAKAYDTVNWGFLKQILTHFGFHKKIIGWIMTCVTSAAFLIAVNGERYGYFKSGRGLRQELKLTQLCFAGDLLMLCNGDHISVKVLKDGLMEFNKISGLIPNMQKSTIFFGSVKENEKQRILEVMPFAVGTLPMKYLGDFKRGAAKVSWKDICTPKSQGGLGIKRLGPWNEALLCKHLWNVIVKKESLWVKWINTVKLKDRSIWEIDIKDSDSGTWKAMLNLRSNIRESVWKKLGDGRSTNSRFDKWCNEVDGEWARPNEWKTMYRCINDIKVLVLEEGEKDCTVWKDENGNNGKFSIRSVWVKFKERKLEIS</sequence>
<dbReference type="GO" id="GO:0003964">
    <property type="term" value="F:RNA-directed DNA polymerase activity"/>
    <property type="evidence" value="ECO:0007669"/>
    <property type="project" value="UniProtKB-KW"/>
</dbReference>
<accession>A0ABQ5DEA0</accession>
<reference evidence="3" key="1">
    <citation type="journal article" date="2022" name="Int. J. Mol. Sci.">
        <title>Draft Genome of Tanacetum Coccineum: Genomic Comparison of Closely Related Tanacetum-Family Plants.</title>
        <authorList>
            <person name="Yamashiro T."/>
            <person name="Shiraishi A."/>
            <person name="Nakayama K."/>
            <person name="Satake H."/>
        </authorList>
    </citation>
    <scope>NUCLEOTIDE SEQUENCE</scope>
</reference>
<feature type="coiled-coil region" evidence="1">
    <location>
        <begin position="233"/>
        <end position="260"/>
    </location>
</feature>
<dbReference type="EMBL" id="BQNB010015026">
    <property type="protein sequence ID" value="GJT35154.1"/>
    <property type="molecule type" value="Genomic_DNA"/>
</dbReference>
<dbReference type="Gene3D" id="3.60.10.10">
    <property type="entry name" value="Endonuclease/exonuclease/phosphatase"/>
    <property type="match status" value="1"/>
</dbReference>
<feature type="domain" description="Reverse transcriptase" evidence="2">
    <location>
        <begin position="370"/>
        <end position="465"/>
    </location>
</feature>
<proteinExistence type="predicted"/>
<comment type="caution">
    <text evidence="3">The sequence shown here is derived from an EMBL/GenBank/DDBJ whole genome shotgun (WGS) entry which is preliminary data.</text>
</comment>
<dbReference type="PANTHER" id="PTHR33116">
    <property type="entry name" value="REVERSE TRANSCRIPTASE ZINC-BINDING DOMAIN-CONTAINING PROTEIN-RELATED-RELATED"/>
    <property type="match status" value="1"/>
</dbReference>
<dbReference type="Pfam" id="PF00078">
    <property type="entry name" value="RVT_1"/>
    <property type="match status" value="1"/>
</dbReference>
<dbReference type="Proteomes" id="UP001151760">
    <property type="component" value="Unassembled WGS sequence"/>
</dbReference>
<evidence type="ECO:0000256" key="1">
    <source>
        <dbReference type="SAM" id="Coils"/>
    </source>
</evidence>
<name>A0ABQ5DEA0_9ASTR</name>
<protein>
    <submittedName>
        <fullName evidence="3">RNA-directed DNA polymerase, eukaryota, reverse transcriptase zinc-binding domain protein</fullName>
    </submittedName>
</protein>
<reference evidence="3" key="2">
    <citation type="submission" date="2022-01" db="EMBL/GenBank/DDBJ databases">
        <authorList>
            <person name="Yamashiro T."/>
            <person name="Shiraishi A."/>
            <person name="Satake H."/>
            <person name="Nakayama K."/>
        </authorList>
    </citation>
    <scope>NUCLEOTIDE SEQUENCE</scope>
</reference>
<keyword evidence="3" id="KW-0548">Nucleotidyltransferase</keyword>
<keyword evidence="4" id="KW-1185">Reference proteome</keyword>
<keyword evidence="3" id="KW-0808">Transferase</keyword>
<dbReference type="SUPFAM" id="SSF56219">
    <property type="entry name" value="DNase I-like"/>
    <property type="match status" value="1"/>
</dbReference>
<evidence type="ECO:0000259" key="2">
    <source>
        <dbReference type="Pfam" id="PF00078"/>
    </source>
</evidence>
<dbReference type="InterPro" id="IPR000477">
    <property type="entry name" value="RT_dom"/>
</dbReference>
<evidence type="ECO:0000313" key="3">
    <source>
        <dbReference type="EMBL" id="GJT35154.1"/>
    </source>
</evidence>
<evidence type="ECO:0000313" key="4">
    <source>
        <dbReference type="Proteomes" id="UP001151760"/>
    </source>
</evidence>
<keyword evidence="1" id="KW-0175">Coiled coil</keyword>
<dbReference type="PANTHER" id="PTHR33116:SF84">
    <property type="entry name" value="RNA-DIRECTED DNA POLYMERASE"/>
    <property type="match status" value="1"/>
</dbReference>
<gene>
    <name evidence="3" type="ORF">Tco_0925573</name>
</gene>
<keyword evidence="3" id="KW-0695">RNA-directed DNA polymerase</keyword>